<keyword evidence="2" id="KW-1185">Reference proteome</keyword>
<accession>A0AAD8L161</accession>
<dbReference type="Proteomes" id="UP001229421">
    <property type="component" value="Unassembled WGS sequence"/>
</dbReference>
<comment type="caution">
    <text evidence="1">The sequence shown here is derived from an EMBL/GenBank/DDBJ whole genome shotgun (WGS) entry which is preliminary data.</text>
</comment>
<evidence type="ECO:0000313" key="1">
    <source>
        <dbReference type="EMBL" id="KAK1430062.1"/>
    </source>
</evidence>
<name>A0AAD8L161_TARER</name>
<evidence type="ECO:0000313" key="2">
    <source>
        <dbReference type="Proteomes" id="UP001229421"/>
    </source>
</evidence>
<sequence length="109" mass="11855">MLASKANSGPRKSQCVWFEANYGLYPLKLALSRRNIVVLYVDVCDGMGLAMSGFHTRFFWHVYYHNHCALAVVSGPSSGGDGKGICVVVGAIGRNPIDVLQMFDDASDL</sequence>
<gene>
    <name evidence="1" type="ORF">QVD17_12554</name>
</gene>
<proteinExistence type="predicted"/>
<dbReference type="EMBL" id="JAUHHV010000003">
    <property type="protein sequence ID" value="KAK1430062.1"/>
    <property type="molecule type" value="Genomic_DNA"/>
</dbReference>
<organism evidence="1 2">
    <name type="scientific">Tagetes erecta</name>
    <name type="common">African marigold</name>
    <dbReference type="NCBI Taxonomy" id="13708"/>
    <lineage>
        <taxon>Eukaryota</taxon>
        <taxon>Viridiplantae</taxon>
        <taxon>Streptophyta</taxon>
        <taxon>Embryophyta</taxon>
        <taxon>Tracheophyta</taxon>
        <taxon>Spermatophyta</taxon>
        <taxon>Magnoliopsida</taxon>
        <taxon>eudicotyledons</taxon>
        <taxon>Gunneridae</taxon>
        <taxon>Pentapetalae</taxon>
        <taxon>asterids</taxon>
        <taxon>campanulids</taxon>
        <taxon>Asterales</taxon>
        <taxon>Asteraceae</taxon>
        <taxon>Asteroideae</taxon>
        <taxon>Heliantheae alliance</taxon>
        <taxon>Tageteae</taxon>
        <taxon>Tagetes</taxon>
    </lineage>
</organism>
<reference evidence="1" key="1">
    <citation type="journal article" date="2023" name="bioRxiv">
        <title>Improved chromosome-level genome assembly for marigold (Tagetes erecta).</title>
        <authorList>
            <person name="Jiang F."/>
            <person name="Yuan L."/>
            <person name="Wang S."/>
            <person name="Wang H."/>
            <person name="Xu D."/>
            <person name="Wang A."/>
            <person name="Fan W."/>
        </authorList>
    </citation>
    <scope>NUCLEOTIDE SEQUENCE</scope>
    <source>
        <strain evidence="1">WSJ</strain>
        <tissue evidence="1">Leaf</tissue>
    </source>
</reference>
<dbReference type="AlphaFoldDB" id="A0AAD8L161"/>
<protein>
    <submittedName>
        <fullName evidence="1">Uncharacterized protein</fullName>
    </submittedName>
</protein>